<evidence type="ECO:0000256" key="1">
    <source>
        <dbReference type="ARBA" id="ARBA00009437"/>
    </source>
</evidence>
<gene>
    <name evidence="6" type="ORF">AYR63_01525</name>
</gene>
<evidence type="ECO:0000259" key="5">
    <source>
        <dbReference type="PROSITE" id="PS50931"/>
    </source>
</evidence>
<dbReference type="PRINTS" id="PR00039">
    <property type="entry name" value="HTHLYSR"/>
</dbReference>
<proteinExistence type="inferred from homology"/>
<dbReference type="Gene3D" id="1.10.10.10">
    <property type="entry name" value="Winged helix-like DNA-binding domain superfamily/Winged helix DNA-binding domain"/>
    <property type="match status" value="1"/>
</dbReference>
<dbReference type="InterPro" id="IPR036390">
    <property type="entry name" value="WH_DNA-bd_sf"/>
</dbReference>
<dbReference type="GO" id="GO:0032993">
    <property type="term" value="C:protein-DNA complex"/>
    <property type="evidence" value="ECO:0007669"/>
    <property type="project" value="TreeGrafter"/>
</dbReference>
<keyword evidence="7" id="KW-1185">Reference proteome</keyword>
<sequence length="290" mass="32406">MIDNYLLEELATFAQTGTLAETAKQLNVTQPTVTRGMQKLEDALNVRLFDRQPNRIALTATGELTANEAAQLLAAQTQFVTKVQNFDRQQHEGTIGATIPGPLLMLHALKSQLPSHTRVNAELQSADNLVALLDSNAFTLIFTNQEISTPTVESRFIGTENLAVNLDQFMYQANQTSVSFNDLKGLSFVVLGAIGPWRDIIQKAIPDATFMYQAEQEAMKQLTTYANFPYFTSNLSMLDPGFRQQLKEDDRVNLPITDESAHMPIYASYLKTEKRRVATVIQMMGAQWPQ</sequence>
<dbReference type="InterPro" id="IPR000847">
    <property type="entry name" value="LysR_HTH_N"/>
</dbReference>
<dbReference type="GO" id="GO:0003677">
    <property type="term" value="F:DNA binding"/>
    <property type="evidence" value="ECO:0007669"/>
    <property type="project" value="UniProtKB-KW"/>
</dbReference>
<dbReference type="PANTHER" id="PTHR30346">
    <property type="entry name" value="TRANSCRIPTIONAL DUAL REGULATOR HCAR-RELATED"/>
    <property type="match status" value="1"/>
</dbReference>
<dbReference type="SUPFAM" id="SSF53850">
    <property type="entry name" value="Periplasmic binding protein-like II"/>
    <property type="match status" value="1"/>
</dbReference>
<protein>
    <submittedName>
        <fullName evidence="6">LysR family transcriptional regulator</fullName>
    </submittedName>
</protein>
<organism evidence="6 7">
    <name type="scientific">Secundilactobacillus paracollinoides</name>
    <dbReference type="NCBI Taxonomy" id="240427"/>
    <lineage>
        <taxon>Bacteria</taxon>
        <taxon>Bacillati</taxon>
        <taxon>Bacillota</taxon>
        <taxon>Bacilli</taxon>
        <taxon>Lactobacillales</taxon>
        <taxon>Lactobacillaceae</taxon>
        <taxon>Secundilactobacillus</taxon>
    </lineage>
</organism>
<keyword evidence="3" id="KW-0238">DNA-binding</keyword>
<reference evidence="6 7" key="1">
    <citation type="submission" date="2016-03" db="EMBL/GenBank/DDBJ databases">
        <title>Pediococcus and Lactobacillus from brewery environment - whole genome sequencing and assembly.</title>
        <authorList>
            <person name="Behr J."/>
            <person name="Geissler A.J."/>
            <person name="Vogel R.F."/>
        </authorList>
    </citation>
    <scope>NUCLEOTIDE SEQUENCE [LARGE SCALE GENOMIC DNA]</scope>
    <source>
        <strain evidence="6 7">TMW 1.1995</strain>
    </source>
</reference>
<accession>A0A1B2IVA2</accession>
<keyword evidence="2" id="KW-0805">Transcription regulation</keyword>
<evidence type="ECO:0000313" key="7">
    <source>
        <dbReference type="Proteomes" id="UP000093267"/>
    </source>
</evidence>
<dbReference type="InterPro" id="IPR005119">
    <property type="entry name" value="LysR_subst-bd"/>
</dbReference>
<dbReference type="RefSeq" id="WP_065937488.1">
    <property type="nucleotide sequence ID" value="NZ_CP014924.1"/>
</dbReference>
<dbReference type="SUPFAM" id="SSF46785">
    <property type="entry name" value="Winged helix' DNA-binding domain"/>
    <property type="match status" value="1"/>
</dbReference>
<dbReference type="GO" id="GO:0003700">
    <property type="term" value="F:DNA-binding transcription factor activity"/>
    <property type="evidence" value="ECO:0007669"/>
    <property type="project" value="InterPro"/>
</dbReference>
<evidence type="ECO:0000256" key="4">
    <source>
        <dbReference type="ARBA" id="ARBA00023163"/>
    </source>
</evidence>
<keyword evidence="4" id="KW-0804">Transcription</keyword>
<dbReference type="STRING" id="240427.AYR62_01425"/>
<dbReference type="Pfam" id="PF00126">
    <property type="entry name" value="HTH_1"/>
    <property type="match status" value="1"/>
</dbReference>
<dbReference type="Gene3D" id="3.40.190.10">
    <property type="entry name" value="Periplasmic binding protein-like II"/>
    <property type="match status" value="2"/>
</dbReference>
<dbReference type="Pfam" id="PF03466">
    <property type="entry name" value="LysR_substrate"/>
    <property type="match status" value="1"/>
</dbReference>
<evidence type="ECO:0000313" key="6">
    <source>
        <dbReference type="EMBL" id="ANZ65949.1"/>
    </source>
</evidence>
<feature type="domain" description="HTH lysR-type" evidence="5">
    <location>
        <begin position="2"/>
        <end position="59"/>
    </location>
</feature>
<dbReference type="PROSITE" id="PS50931">
    <property type="entry name" value="HTH_LYSR"/>
    <property type="match status" value="1"/>
</dbReference>
<dbReference type="AlphaFoldDB" id="A0A1B2IVA2"/>
<name>A0A1B2IVA2_9LACO</name>
<evidence type="ECO:0000256" key="3">
    <source>
        <dbReference type="ARBA" id="ARBA00023125"/>
    </source>
</evidence>
<comment type="similarity">
    <text evidence="1">Belongs to the LysR transcriptional regulatory family.</text>
</comment>
<dbReference type="PANTHER" id="PTHR30346:SF28">
    <property type="entry name" value="HTH-TYPE TRANSCRIPTIONAL REGULATOR CYNR"/>
    <property type="match status" value="1"/>
</dbReference>
<dbReference type="InterPro" id="IPR036388">
    <property type="entry name" value="WH-like_DNA-bd_sf"/>
</dbReference>
<evidence type="ECO:0000256" key="2">
    <source>
        <dbReference type="ARBA" id="ARBA00023015"/>
    </source>
</evidence>
<dbReference type="EMBL" id="CP014924">
    <property type="protein sequence ID" value="ANZ65949.1"/>
    <property type="molecule type" value="Genomic_DNA"/>
</dbReference>
<dbReference type="OrthoDB" id="79118at2"/>
<dbReference type="Proteomes" id="UP000093267">
    <property type="component" value="Chromosome"/>
</dbReference>